<organism evidence="12">
    <name type="scientific">Medioppia subpectinata</name>
    <dbReference type="NCBI Taxonomy" id="1979941"/>
    <lineage>
        <taxon>Eukaryota</taxon>
        <taxon>Metazoa</taxon>
        <taxon>Ecdysozoa</taxon>
        <taxon>Arthropoda</taxon>
        <taxon>Chelicerata</taxon>
        <taxon>Arachnida</taxon>
        <taxon>Acari</taxon>
        <taxon>Acariformes</taxon>
        <taxon>Sarcoptiformes</taxon>
        <taxon>Oribatida</taxon>
        <taxon>Brachypylina</taxon>
        <taxon>Oppioidea</taxon>
        <taxon>Oppiidae</taxon>
        <taxon>Medioppia</taxon>
    </lineage>
</organism>
<dbReference type="InterPro" id="IPR013087">
    <property type="entry name" value="Znf_C2H2_type"/>
</dbReference>
<feature type="domain" description="C2H2-type" evidence="11">
    <location>
        <begin position="1365"/>
        <end position="1394"/>
    </location>
</feature>
<dbReference type="PROSITE" id="PS50157">
    <property type="entry name" value="ZINC_FINGER_C2H2_2"/>
    <property type="match status" value="24"/>
</dbReference>
<dbReference type="EMBL" id="OC862816">
    <property type="protein sequence ID" value="CAD7630542.1"/>
    <property type="molecule type" value="Genomic_DNA"/>
</dbReference>
<feature type="domain" description="C2H2-type" evidence="11">
    <location>
        <begin position="1239"/>
        <end position="1268"/>
    </location>
</feature>
<feature type="compositionally biased region" description="Basic residues" evidence="10">
    <location>
        <begin position="8"/>
        <end position="17"/>
    </location>
</feature>
<name>A0A7R9KW52_9ACAR</name>
<proteinExistence type="predicted"/>
<evidence type="ECO:0000256" key="1">
    <source>
        <dbReference type="ARBA" id="ARBA00004123"/>
    </source>
</evidence>
<dbReference type="FunFam" id="3.30.160.60:FF:002343">
    <property type="entry name" value="Zinc finger protein 33A"/>
    <property type="match status" value="1"/>
</dbReference>
<protein>
    <recommendedName>
        <fullName evidence="11">C2H2-type domain-containing protein</fullName>
    </recommendedName>
</protein>
<keyword evidence="13" id="KW-1185">Reference proteome</keyword>
<feature type="domain" description="C2H2-type" evidence="11">
    <location>
        <begin position="306"/>
        <end position="335"/>
    </location>
</feature>
<feature type="domain" description="C2H2-type" evidence="11">
    <location>
        <begin position="746"/>
        <end position="772"/>
    </location>
</feature>
<reference evidence="12" key="1">
    <citation type="submission" date="2020-11" db="EMBL/GenBank/DDBJ databases">
        <authorList>
            <person name="Tran Van P."/>
        </authorList>
    </citation>
    <scope>NUCLEOTIDE SEQUENCE</scope>
</reference>
<accession>A0A7R9KW52</accession>
<dbReference type="SMART" id="SM00355">
    <property type="entry name" value="ZnF_C2H2"/>
    <property type="match status" value="29"/>
</dbReference>
<evidence type="ECO:0000259" key="11">
    <source>
        <dbReference type="PROSITE" id="PS50157"/>
    </source>
</evidence>
<evidence type="ECO:0000256" key="8">
    <source>
        <dbReference type="ARBA" id="ARBA00023242"/>
    </source>
</evidence>
<dbReference type="OrthoDB" id="2687452at2759"/>
<feature type="domain" description="C2H2-type" evidence="11">
    <location>
        <begin position="245"/>
        <end position="275"/>
    </location>
</feature>
<feature type="compositionally biased region" description="Basic residues" evidence="10">
    <location>
        <begin position="500"/>
        <end position="510"/>
    </location>
</feature>
<keyword evidence="6" id="KW-0805">Transcription regulation</keyword>
<keyword evidence="2" id="KW-0479">Metal-binding</keyword>
<feature type="region of interest" description="Disordered" evidence="10">
    <location>
        <begin position="460"/>
        <end position="513"/>
    </location>
</feature>
<dbReference type="InterPro" id="IPR036236">
    <property type="entry name" value="Znf_C2H2_sf"/>
</dbReference>
<feature type="region of interest" description="Disordered" evidence="10">
    <location>
        <begin position="1"/>
        <end position="45"/>
    </location>
</feature>
<dbReference type="FunFam" id="3.30.160.60:FF:000446">
    <property type="entry name" value="Zinc finger protein"/>
    <property type="match status" value="1"/>
</dbReference>
<feature type="domain" description="C2H2-type" evidence="11">
    <location>
        <begin position="1299"/>
        <end position="1329"/>
    </location>
</feature>
<evidence type="ECO:0000256" key="7">
    <source>
        <dbReference type="ARBA" id="ARBA00023163"/>
    </source>
</evidence>
<feature type="domain" description="C2H2-type" evidence="11">
    <location>
        <begin position="625"/>
        <end position="655"/>
    </location>
</feature>
<dbReference type="Proteomes" id="UP000759131">
    <property type="component" value="Unassembled WGS sequence"/>
</dbReference>
<feature type="domain" description="C2H2-type" evidence="11">
    <location>
        <begin position="1059"/>
        <end position="1089"/>
    </location>
</feature>
<feature type="domain" description="C2H2-type" evidence="11">
    <location>
        <begin position="979"/>
        <end position="1006"/>
    </location>
</feature>
<feature type="compositionally biased region" description="Polar residues" evidence="10">
    <location>
        <begin position="490"/>
        <end position="499"/>
    </location>
</feature>
<evidence type="ECO:0000256" key="6">
    <source>
        <dbReference type="ARBA" id="ARBA00023015"/>
    </source>
</evidence>
<feature type="domain" description="C2H2-type" evidence="11">
    <location>
        <begin position="276"/>
        <end position="305"/>
    </location>
</feature>
<evidence type="ECO:0000256" key="2">
    <source>
        <dbReference type="ARBA" id="ARBA00022723"/>
    </source>
</evidence>
<feature type="compositionally biased region" description="Basic and acidic residues" evidence="10">
    <location>
        <begin position="460"/>
        <end position="474"/>
    </location>
</feature>
<feature type="domain" description="C2H2-type" evidence="11">
    <location>
        <begin position="80"/>
        <end position="109"/>
    </location>
</feature>
<dbReference type="SUPFAM" id="SSF57667">
    <property type="entry name" value="beta-beta-alpha zinc fingers"/>
    <property type="match status" value="8"/>
</dbReference>
<evidence type="ECO:0000256" key="4">
    <source>
        <dbReference type="ARBA" id="ARBA00022771"/>
    </source>
</evidence>
<feature type="domain" description="C2H2-type" evidence="11">
    <location>
        <begin position="1269"/>
        <end position="1298"/>
    </location>
</feature>
<feature type="domain" description="C2H2-type" evidence="11">
    <location>
        <begin position="686"/>
        <end position="715"/>
    </location>
</feature>
<feature type="non-terminal residue" evidence="12">
    <location>
        <position position="1444"/>
    </location>
</feature>
<evidence type="ECO:0000256" key="9">
    <source>
        <dbReference type="PROSITE-ProRule" id="PRU00042"/>
    </source>
</evidence>
<keyword evidence="5" id="KW-0862">Zinc</keyword>
<evidence type="ECO:0000256" key="3">
    <source>
        <dbReference type="ARBA" id="ARBA00022737"/>
    </source>
</evidence>
<keyword evidence="7" id="KW-0804">Transcription</keyword>
<feature type="domain" description="C2H2-type" evidence="11">
    <location>
        <begin position="1208"/>
        <end position="1238"/>
    </location>
</feature>
<feature type="domain" description="C2H2-type" evidence="11">
    <location>
        <begin position="336"/>
        <end position="362"/>
    </location>
</feature>
<evidence type="ECO:0000256" key="5">
    <source>
        <dbReference type="ARBA" id="ARBA00022833"/>
    </source>
</evidence>
<comment type="subcellular location">
    <subcellularLocation>
        <location evidence="1">Nucleus</location>
    </subcellularLocation>
</comment>
<feature type="domain" description="C2H2-type" evidence="11">
    <location>
        <begin position="817"/>
        <end position="846"/>
    </location>
</feature>
<dbReference type="GO" id="GO:0005634">
    <property type="term" value="C:nucleus"/>
    <property type="evidence" value="ECO:0007669"/>
    <property type="project" value="UniProtKB-SubCell"/>
</dbReference>
<dbReference type="PANTHER" id="PTHR46179">
    <property type="entry name" value="ZINC FINGER PROTEIN"/>
    <property type="match status" value="1"/>
</dbReference>
<keyword evidence="4 9" id="KW-0863">Zinc-finger</keyword>
<feature type="compositionally biased region" description="Basic residues" evidence="10">
    <location>
        <begin position="942"/>
        <end position="951"/>
    </location>
</feature>
<dbReference type="InterPro" id="IPR051061">
    <property type="entry name" value="Zinc_finger_trans_reg"/>
</dbReference>
<evidence type="ECO:0000256" key="10">
    <source>
        <dbReference type="SAM" id="MobiDB-lite"/>
    </source>
</evidence>
<dbReference type="PANTHER" id="PTHR46179:SF13">
    <property type="entry name" value="C2H2-TYPE DOMAIN-CONTAINING PROTEIN"/>
    <property type="match status" value="1"/>
</dbReference>
<feature type="domain" description="C2H2-type" evidence="11">
    <location>
        <begin position="407"/>
        <end position="436"/>
    </location>
</feature>
<keyword evidence="3" id="KW-0677">Repeat</keyword>
<dbReference type="Gene3D" id="3.30.160.60">
    <property type="entry name" value="Classic Zinc Finger"/>
    <property type="match status" value="16"/>
</dbReference>
<feature type="compositionally biased region" description="Acidic residues" evidence="10">
    <location>
        <begin position="29"/>
        <end position="40"/>
    </location>
</feature>
<dbReference type="EMBL" id="CAJPIZ010008241">
    <property type="protein sequence ID" value="CAG2110972.1"/>
    <property type="molecule type" value="Genomic_DNA"/>
</dbReference>
<feature type="domain" description="C2H2-type" evidence="11">
    <location>
        <begin position="655"/>
        <end position="685"/>
    </location>
</feature>
<feature type="domain" description="C2H2-type" evidence="11">
    <location>
        <begin position="215"/>
        <end position="245"/>
    </location>
</feature>
<keyword evidence="8" id="KW-0539">Nucleus</keyword>
<dbReference type="FunFam" id="3.30.160.60:FF:000100">
    <property type="entry name" value="Zinc finger 45-like"/>
    <property type="match status" value="1"/>
</dbReference>
<feature type="domain" description="C2H2-type" evidence="11">
    <location>
        <begin position="131"/>
        <end position="161"/>
    </location>
</feature>
<feature type="domain" description="C2H2-type" evidence="11">
    <location>
        <begin position="1029"/>
        <end position="1059"/>
    </location>
</feature>
<feature type="domain" description="C2H2-type" evidence="11">
    <location>
        <begin position="164"/>
        <end position="193"/>
    </location>
</feature>
<feature type="compositionally biased region" description="Polar residues" evidence="10">
    <location>
        <begin position="931"/>
        <end position="941"/>
    </location>
</feature>
<evidence type="ECO:0000313" key="13">
    <source>
        <dbReference type="Proteomes" id="UP000759131"/>
    </source>
</evidence>
<dbReference type="PROSITE" id="PS00028">
    <property type="entry name" value="ZINC_FINGER_C2H2_1"/>
    <property type="match status" value="25"/>
</dbReference>
<feature type="domain" description="C2H2-type" evidence="11">
    <location>
        <begin position="1129"/>
        <end position="1156"/>
    </location>
</feature>
<gene>
    <name evidence="12" type="ORF">OSB1V03_LOCUS10954</name>
</gene>
<dbReference type="GO" id="GO:0006357">
    <property type="term" value="P:regulation of transcription by RNA polymerase II"/>
    <property type="evidence" value="ECO:0007669"/>
    <property type="project" value="TreeGrafter"/>
</dbReference>
<feature type="region of interest" description="Disordered" evidence="10">
    <location>
        <begin position="928"/>
        <end position="971"/>
    </location>
</feature>
<dbReference type="GO" id="GO:0008270">
    <property type="term" value="F:zinc ion binding"/>
    <property type="evidence" value="ECO:0007669"/>
    <property type="project" value="UniProtKB-KW"/>
</dbReference>
<sequence>TNGSQNSRQKRVYKKTKTSQEVVKREDNDLAEEEVTNEDSDERKTLTTDTDLKSIKDKTCYKLRKKRTKPVYCSLKPKIYRCDYKDCDHKCRSAATLATHMKSHDNQKTESNRQLRLDLHRRCYNSTTNTYTCDQINCLKTFTNYTRFRDHWIYIHKALKSKSFECNYKDCDYKCRSDALLTSHRKSHNNPKTAANRQLRLDLRRRCYNSTANTYTCDQINCLKTFANFNRFREHWICVHTTRDVVCDYPDCKKVFKTKSLLRIHFNNLHKTDNPFKCPHNGCSKAFAYRQRLDYHLNSHTTGRPFVCDFIGCQRSYKNEISLTTHKLIHLSEPTIKCSVEGCGERFYKHRHMNKHRAVVHSIPLYRYRPKPENRVPCLWPGCDFTTNGGNYVLKQHAVKHTGEKQVVCHWPECGKRFARYDHLKGHMNIHNNVKPYACDWPGYKQHFRLLSLRLDQLSDKQTEDTNESQEVRQTRGQKKRQISREVVKQTDQTNGSQKLRQKRVYKKTKTSQEVVKREDNDLMDKVVTNEDSVERKTSTTDTDLKSIKDKTCYKRLKPKAIKQVFGSLNSKTLECDYKDCDYKCRFAATLAIHMKSHDNQKFEAYRQLRLDLRRRCYNSTTNTYTCDQSNCLKTFTNANRFRDHWVYVHRTRDVVCDYPECNKMFKSPFLMRIHFNRVHTTYKPFKCPHNECGKEFAYKQCLDSHLVSHTTGRPFVCDFIGCHRSYKNEVSLTTHKLIHLSEPTIKCSVEGCGERFYTRMKMKKHREVVHSIPFYKFCPKPENRVPCLWPGCDFTTHRGNYVLKLHALKHTGEKPVVCDWPECGKRFARMDHLKDHMNAHKNVKSYACHWPGFGLAFAGGEPLTTRRTVFGTKVWETTSAYDMRNKQHFRLLSLRLDQLSDKQTEESIESQVRQTRGHKKRLRFEEIVKQTDQTNGSQNSRQKRVYKKTKTSQEVVKREDNDLAEEEVTNEDSDEKEIECKVCGNRCLTTEGLKHHMKIHDSQKSADVYRQQRQELKDRCYDSITNTYICDQNDCLKTFNNLIEFRKHVISVHTSRDVVCDYPECNKVFKTRHLMRKHCNRSHPTDETLWRKTSTAETVVKSIKDNKRLKRLKRKQKQLDVDLISKPFECKVCGKRCLTGGALEAHMRRHDPWKYALDRQQRQELKDRCYDSTTNTWICDQIGCQKTCNTYHQIRAHLFSVHKSADIVCDFPDCGKKFKMLGGMQKHYRIFHTDDKPFGCPHEECGQRFVNNNDLKKHMVSHETGRRFACDFIGCQKVYMNPHTLETHKRIHLSQPTIKCTVEGCAQRFYSHHEVDKHRASVHSMPRKRSIGVPVQCLWPGCDFMGDNCSLKRHERTHTGERPYVCDWPECGKRFTRPDYLRNHKNVHNNVKPYACHWPGCHYRCSHKNVFPQYSQHSEPNEPEVSLTEGIRFSTAFGHPMAR</sequence>
<dbReference type="Pfam" id="PF00096">
    <property type="entry name" value="zf-C2H2"/>
    <property type="match status" value="5"/>
</dbReference>
<evidence type="ECO:0000313" key="12">
    <source>
        <dbReference type="EMBL" id="CAD7630542.1"/>
    </source>
</evidence>
<feature type="domain" description="C2H2-type" evidence="11">
    <location>
        <begin position="716"/>
        <end position="745"/>
    </location>
</feature>